<dbReference type="GO" id="GO:0006520">
    <property type="term" value="P:amino acid metabolic process"/>
    <property type="evidence" value="ECO:0007669"/>
    <property type="project" value="InterPro"/>
</dbReference>
<feature type="binding site" evidence="7">
    <location>
        <position position="55"/>
    </location>
    <ligand>
        <name>carbamoyl phosphate</name>
        <dbReference type="ChEBI" id="CHEBI:58228"/>
    </ligand>
</feature>
<comment type="catalytic activity">
    <reaction evidence="6 7">
        <text>carbamoyl phosphate + L-aspartate = N-carbamoyl-L-aspartate + phosphate + H(+)</text>
        <dbReference type="Rhea" id="RHEA:20013"/>
        <dbReference type="ChEBI" id="CHEBI:15378"/>
        <dbReference type="ChEBI" id="CHEBI:29991"/>
        <dbReference type="ChEBI" id="CHEBI:32814"/>
        <dbReference type="ChEBI" id="CHEBI:43474"/>
        <dbReference type="ChEBI" id="CHEBI:58228"/>
        <dbReference type="EC" id="2.1.3.2"/>
    </reaction>
</comment>
<dbReference type="GO" id="GO:0016597">
    <property type="term" value="F:amino acid binding"/>
    <property type="evidence" value="ECO:0007669"/>
    <property type="project" value="InterPro"/>
</dbReference>
<comment type="subunit">
    <text evidence="7">Heterooligomer of catalytic and regulatory chains.</text>
</comment>
<accession>G7VBN2</accession>
<keyword evidence="11" id="KW-1185">Reference proteome</keyword>
<evidence type="ECO:0000256" key="2">
    <source>
        <dbReference type="ARBA" id="ARBA00008896"/>
    </source>
</evidence>
<dbReference type="RefSeq" id="WP_014289474.1">
    <property type="nucleotide sequence ID" value="NC_016645.1"/>
</dbReference>
<evidence type="ECO:0000259" key="9">
    <source>
        <dbReference type="Pfam" id="PF02729"/>
    </source>
</evidence>
<dbReference type="PROSITE" id="PS00097">
    <property type="entry name" value="CARBAMOYLTRANSFERASE"/>
    <property type="match status" value="1"/>
</dbReference>
<evidence type="ECO:0000256" key="3">
    <source>
        <dbReference type="ARBA" id="ARBA00022679"/>
    </source>
</evidence>
<dbReference type="EC" id="2.1.3.2" evidence="7"/>
<feature type="binding site" evidence="7">
    <location>
        <position position="132"/>
    </location>
    <ligand>
        <name>carbamoyl phosphate</name>
        <dbReference type="ChEBI" id="CHEBI:58228"/>
    </ligand>
</feature>
<dbReference type="InterPro" id="IPR006132">
    <property type="entry name" value="Asp/Orn_carbamoyltranf_P-bd"/>
</dbReference>
<sequence length="305" mass="35034">MWRRRDVVSARDFDRRDLEDLFETAKYMEKYAKSRVEFLKGRVMAVAFFEPSTRTRLSFETAMKRLGGEVVGFWGAEGTSVEKGETLADTVRMLDAYSDLIVIRHRYEGAAKLAAEVAENPVVNGGDGASNHPTQAMLDLYTIWREFGYIDGLNIGVVGDLRHARTVNSLLEALTNFNVKVFLISPEYLRPRTETVDYIRSRGLRHSFHTSLEEVLRELDVLYVVRIQKERFLDPLEYERVRGSYRISLDMLKNAKRHLAILHPLPRVDEIDHKVDSTPHAKYFKQAALGVPLRMALIYLILMGP</sequence>
<feature type="binding site" evidence="7">
    <location>
        <position position="135"/>
    </location>
    <ligand>
        <name>carbamoyl phosphate</name>
        <dbReference type="ChEBI" id="CHEBI:58228"/>
    </ligand>
</feature>
<dbReference type="InterPro" id="IPR006131">
    <property type="entry name" value="Asp_carbamoyltransf_Asp/Orn-bd"/>
</dbReference>
<proteinExistence type="inferred from homology"/>
<dbReference type="eggNOG" id="arCOG00911">
    <property type="taxonomic scope" value="Archaea"/>
</dbReference>
<dbReference type="GeneID" id="11593861"/>
<dbReference type="PANTHER" id="PTHR45753">
    <property type="entry name" value="ORNITHINE CARBAMOYLTRANSFERASE, MITOCHONDRIAL"/>
    <property type="match status" value="1"/>
</dbReference>
<dbReference type="Pfam" id="PF02729">
    <property type="entry name" value="OTCace_N"/>
    <property type="match status" value="1"/>
</dbReference>
<evidence type="ECO:0000256" key="5">
    <source>
        <dbReference type="ARBA" id="ARBA00043884"/>
    </source>
</evidence>
<dbReference type="InterPro" id="IPR036901">
    <property type="entry name" value="Asp/Orn_carbamoylTrfase_sf"/>
</dbReference>
<keyword evidence="4 7" id="KW-0665">Pyrimidine biosynthesis</keyword>
<dbReference type="SUPFAM" id="SSF53671">
    <property type="entry name" value="Aspartate/ornithine carbamoyltransferase"/>
    <property type="match status" value="1"/>
</dbReference>
<protein>
    <recommendedName>
        <fullName evidence="7">Aspartate carbamoyltransferase</fullName>
        <ecNumber evidence="7">2.1.3.2</ecNumber>
    </recommendedName>
    <alternativeName>
        <fullName evidence="7">Aspartate transcarbamylase</fullName>
        <shortName evidence="7">ATCase</shortName>
    </alternativeName>
</protein>
<comment type="similarity">
    <text evidence="2 7">Belongs to the aspartate/ornithine carbamoyltransferase superfamily. ATCase family.</text>
</comment>
<dbReference type="PRINTS" id="PR00100">
    <property type="entry name" value="AOTCASE"/>
</dbReference>
<dbReference type="UniPathway" id="UPA00070">
    <property type="reaction ID" value="UER00116"/>
</dbReference>
<dbReference type="GO" id="GO:0006207">
    <property type="term" value="P:'de novo' pyrimidine nucleobase biosynthetic process"/>
    <property type="evidence" value="ECO:0007669"/>
    <property type="project" value="InterPro"/>
</dbReference>
<dbReference type="KEGG" id="pyr:P186_2257"/>
<feature type="binding site" evidence="7">
    <location>
        <position position="165"/>
    </location>
    <ligand>
        <name>L-aspartate</name>
        <dbReference type="ChEBI" id="CHEBI:29991"/>
    </ligand>
</feature>
<evidence type="ECO:0000256" key="4">
    <source>
        <dbReference type="ARBA" id="ARBA00022975"/>
    </source>
</evidence>
<feature type="binding site" evidence="7">
    <location>
        <position position="266"/>
    </location>
    <ligand>
        <name>carbamoyl phosphate</name>
        <dbReference type="ChEBI" id="CHEBI:58228"/>
    </ligand>
</feature>
<comment type="function">
    <text evidence="5 7">Catalyzes the condensation of carbamoyl phosphate and aspartate to form carbamoyl aspartate and inorganic phosphate, the committed step in the de novo pyrimidine nucleotide biosynthesis pathway.</text>
</comment>
<dbReference type="HAMAP" id="MF_00001">
    <property type="entry name" value="Asp_carb_tr"/>
    <property type="match status" value="1"/>
</dbReference>
<evidence type="ECO:0000256" key="1">
    <source>
        <dbReference type="ARBA" id="ARBA00004852"/>
    </source>
</evidence>
<evidence type="ECO:0000313" key="11">
    <source>
        <dbReference type="Proteomes" id="UP000005867"/>
    </source>
</evidence>
<feature type="binding site" evidence="7">
    <location>
        <position position="83"/>
    </location>
    <ligand>
        <name>L-aspartate</name>
        <dbReference type="ChEBI" id="CHEBI:29991"/>
    </ligand>
</feature>
<gene>
    <name evidence="7" type="primary">pyrB</name>
    <name evidence="10" type="ORF">P186_2257</name>
</gene>
<feature type="binding site" evidence="7">
    <location>
        <position position="104"/>
    </location>
    <ligand>
        <name>carbamoyl phosphate</name>
        <dbReference type="ChEBI" id="CHEBI:58228"/>
    </ligand>
</feature>
<evidence type="ECO:0000313" key="10">
    <source>
        <dbReference type="EMBL" id="AET33649.1"/>
    </source>
</evidence>
<comment type="pathway">
    <text evidence="1 7">Pyrimidine metabolism; UMP biosynthesis via de novo pathway; (S)-dihydroorotate from bicarbonate: step 2/3.</text>
</comment>
<dbReference type="Proteomes" id="UP000005867">
    <property type="component" value="Chromosome"/>
</dbReference>
<evidence type="ECO:0000259" key="8">
    <source>
        <dbReference type="Pfam" id="PF00185"/>
    </source>
</evidence>
<dbReference type="EMBL" id="CP003098">
    <property type="protein sequence ID" value="AET33649.1"/>
    <property type="molecule type" value="Genomic_DNA"/>
</dbReference>
<dbReference type="NCBIfam" id="TIGR00670">
    <property type="entry name" value="asp_carb_tr"/>
    <property type="match status" value="1"/>
</dbReference>
<dbReference type="STRING" id="1104324.P186_2257"/>
<dbReference type="HOGENOM" id="CLU_043846_1_2_2"/>
<name>G7VBN2_9CREN</name>
<dbReference type="FunFam" id="3.40.50.1370:FF:000001">
    <property type="entry name" value="Aspartate carbamoyltransferase"/>
    <property type="match status" value="1"/>
</dbReference>
<dbReference type="Pfam" id="PF00185">
    <property type="entry name" value="OTCace"/>
    <property type="match status" value="1"/>
</dbReference>
<evidence type="ECO:0000256" key="7">
    <source>
        <dbReference type="HAMAP-Rule" id="MF_00001"/>
    </source>
</evidence>
<keyword evidence="3 7" id="KW-0808">Transferase</keyword>
<dbReference type="Gene3D" id="3.40.50.1370">
    <property type="entry name" value="Aspartate/ornithine carbamoyltransferase"/>
    <property type="match status" value="2"/>
</dbReference>
<dbReference type="PRINTS" id="PR00101">
    <property type="entry name" value="ATCASE"/>
</dbReference>
<feature type="binding site" evidence="7">
    <location>
        <position position="54"/>
    </location>
    <ligand>
        <name>carbamoyl phosphate</name>
        <dbReference type="ChEBI" id="CHEBI:58228"/>
    </ligand>
</feature>
<reference evidence="10 11" key="1">
    <citation type="journal article" date="2012" name="J. Bacteriol.">
        <title>Complete genome sequence of strain 1860, a crenarchaeon of the genus pyrobaculum able to grow with various electron acceptors.</title>
        <authorList>
            <person name="Mardanov A.V."/>
            <person name="Gumerov V.M."/>
            <person name="Slobodkina G.B."/>
            <person name="Beletsky A.V."/>
            <person name="Bonch-Osmolovskaya E.A."/>
            <person name="Ravin N.V."/>
            <person name="Skryabin K.G."/>
        </authorList>
    </citation>
    <scope>NUCLEOTIDE SEQUENCE [LARGE SCALE GENOMIC DNA]</scope>
    <source>
        <strain evidence="10 11">1860</strain>
    </source>
</reference>
<dbReference type="InterPro" id="IPR002082">
    <property type="entry name" value="Asp_carbamoyltransf"/>
</dbReference>
<dbReference type="GO" id="GO:0004070">
    <property type="term" value="F:aspartate carbamoyltransferase activity"/>
    <property type="evidence" value="ECO:0007669"/>
    <property type="project" value="UniProtKB-UniRule"/>
</dbReference>
<dbReference type="GO" id="GO:0044205">
    <property type="term" value="P:'de novo' UMP biosynthetic process"/>
    <property type="evidence" value="ECO:0007669"/>
    <property type="project" value="UniProtKB-UniRule"/>
</dbReference>
<feature type="domain" description="Aspartate/ornithine carbamoyltransferase carbamoyl-P binding" evidence="9">
    <location>
        <begin position="5"/>
        <end position="144"/>
    </location>
</feature>
<dbReference type="NCBIfam" id="NF002032">
    <property type="entry name" value="PRK00856.1"/>
    <property type="match status" value="1"/>
</dbReference>
<evidence type="ECO:0000256" key="6">
    <source>
        <dbReference type="ARBA" id="ARBA00048859"/>
    </source>
</evidence>
<dbReference type="PANTHER" id="PTHR45753:SF6">
    <property type="entry name" value="ASPARTATE CARBAMOYLTRANSFERASE"/>
    <property type="match status" value="1"/>
</dbReference>
<feature type="binding site" evidence="7">
    <location>
        <position position="226"/>
    </location>
    <ligand>
        <name>L-aspartate</name>
        <dbReference type="ChEBI" id="CHEBI:29991"/>
    </ligand>
</feature>
<dbReference type="OrthoDB" id="7792at2157"/>
<dbReference type="FunFam" id="3.40.50.1370:FF:000002">
    <property type="entry name" value="Aspartate carbamoyltransferase 2"/>
    <property type="match status" value="1"/>
</dbReference>
<organism evidence="10 11">
    <name type="scientific">Pyrobaculum ferrireducens</name>
    <dbReference type="NCBI Taxonomy" id="1104324"/>
    <lineage>
        <taxon>Archaea</taxon>
        <taxon>Thermoproteota</taxon>
        <taxon>Thermoprotei</taxon>
        <taxon>Thermoproteales</taxon>
        <taxon>Thermoproteaceae</taxon>
        <taxon>Pyrobaculum</taxon>
    </lineage>
</organism>
<dbReference type="AlphaFoldDB" id="G7VBN2"/>
<feature type="domain" description="Aspartate/ornithine carbamoyltransferase Asp/Orn-binding" evidence="8">
    <location>
        <begin position="151"/>
        <end position="300"/>
    </location>
</feature>
<dbReference type="InterPro" id="IPR006130">
    <property type="entry name" value="Asp/Orn_carbamoylTrfase"/>
</dbReference>
<feature type="binding site" evidence="7">
    <location>
        <position position="265"/>
    </location>
    <ligand>
        <name>carbamoyl phosphate</name>
        <dbReference type="ChEBI" id="CHEBI:58228"/>
    </ligand>
</feature>